<dbReference type="Gene3D" id="2.50.20.10">
    <property type="entry name" value="Lipoprotein localisation LolA/LolB/LppX"/>
    <property type="match status" value="1"/>
</dbReference>
<keyword evidence="9" id="KW-0564">Palmitate</keyword>
<evidence type="ECO:0000256" key="6">
    <source>
        <dbReference type="ARBA" id="ARBA00022729"/>
    </source>
</evidence>
<evidence type="ECO:0000256" key="5">
    <source>
        <dbReference type="ARBA" id="ARBA00022448"/>
    </source>
</evidence>
<keyword evidence="7" id="KW-0653">Protein transport</keyword>
<comment type="caution">
    <text evidence="14">The sequence shown here is derived from an EMBL/GenBank/DDBJ whole genome shotgun (WGS) entry which is preliminary data.</text>
</comment>
<dbReference type="Proteomes" id="UP001293718">
    <property type="component" value="Unassembled WGS sequence"/>
</dbReference>
<keyword evidence="15" id="KW-1185">Reference proteome</keyword>
<accession>A0ABU5I8P0</accession>
<dbReference type="EMBL" id="JAXOJX010000002">
    <property type="protein sequence ID" value="MDZ5455464.1"/>
    <property type="molecule type" value="Genomic_DNA"/>
</dbReference>
<keyword evidence="6 13" id="KW-0732">Signal</keyword>
<name>A0ABU5I8P0_9BURK</name>
<reference evidence="14 15" key="1">
    <citation type="submission" date="2023-11" db="EMBL/GenBank/DDBJ databases">
        <title>Draft genome of Azohydromonas lata strain H1 (DSM1123), a polyhydroxyalkanoate producer.</title>
        <authorList>
            <person name="Traversa D."/>
            <person name="D'Addabbo P."/>
            <person name="Pazzani C."/>
            <person name="Manzari C."/>
            <person name="Chiara M."/>
            <person name="Scrascia M."/>
        </authorList>
    </citation>
    <scope>NUCLEOTIDE SEQUENCE [LARGE SCALE GENOMIC DNA]</scope>
    <source>
        <strain evidence="14 15">H1</strain>
    </source>
</reference>
<dbReference type="CDD" id="cd16326">
    <property type="entry name" value="LolB"/>
    <property type="match status" value="1"/>
</dbReference>
<feature type="chain" id="PRO_5045883383" description="Outer-membrane lipoprotein LolB" evidence="13">
    <location>
        <begin position="27"/>
        <end position="173"/>
    </location>
</feature>
<comment type="similarity">
    <text evidence="2">Belongs to the LolB family.</text>
</comment>
<evidence type="ECO:0000256" key="4">
    <source>
        <dbReference type="ARBA" id="ARBA00016202"/>
    </source>
</evidence>
<evidence type="ECO:0000256" key="11">
    <source>
        <dbReference type="ARBA" id="ARBA00023237"/>
    </source>
</evidence>
<evidence type="ECO:0000256" key="3">
    <source>
        <dbReference type="ARBA" id="ARBA00011245"/>
    </source>
</evidence>
<dbReference type="InterPro" id="IPR004565">
    <property type="entry name" value="OM_lipoprot_LolB"/>
</dbReference>
<evidence type="ECO:0000256" key="2">
    <source>
        <dbReference type="ARBA" id="ARBA00009696"/>
    </source>
</evidence>
<evidence type="ECO:0000313" key="14">
    <source>
        <dbReference type="EMBL" id="MDZ5455464.1"/>
    </source>
</evidence>
<feature type="signal peptide" evidence="13">
    <location>
        <begin position="1"/>
        <end position="26"/>
    </location>
</feature>
<evidence type="ECO:0000256" key="9">
    <source>
        <dbReference type="ARBA" id="ARBA00023139"/>
    </source>
</evidence>
<evidence type="ECO:0000256" key="13">
    <source>
        <dbReference type="SAM" id="SignalP"/>
    </source>
</evidence>
<keyword evidence="12 14" id="KW-0449">Lipoprotein</keyword>
<keyword evidence="11" id="KW-0998">Cell outer membrane</keyword>
<comment type="subcellular location">
    <subcellularLocation>
        <location evidence="1">Cell outer membrane</location>
        <topology evidence="1">Lipid-anchor</topology>
    </subcellularLocation>
</comment>
<evidence type="ECO:0000256" key="8">
    <source>
        <dbReference type="ARBA" id="ARBA00023136"/>
    </source>
</evidence>
<evidence type="ECO:0000256" key="1">
    <source>
        <dbReference type="ARBA" id="ARBA00004459"/>
    </source>
</evidence>
<comment type="subunit">
    <text evidence="3">Monomer.</text>
</comment>
<sequence>MRRRRLAAALPAVLLAACAQPPRAVAPDVVAGRLAVQVDAFNEAPARSFSAAFELQGNAERGQLQLTSPLGTVLARAQWMPGQALLQTSQGESRDSSLDALSERMLGEPMPLAALIEWLHGRPWPGAPVQRLADGFEQMGWRIDLSRYGDGVLLAQRSQQPAIGVRARLDQNP</sequence>
<gene>
    <name evidence="14" type="ORF">SM757_02635</name>
</gene>
<keyword evidence="5" id="KW-0813">Transport</keyword>
<dbReference type="RefSeq" id="WP_322464367.1">
    <property type="nucleotide sequence ID" value="NZ_JAXOJX010000002.1"/>
</dbReference>
<keyword evidence="8" id="KW-0472">Membrane</keyword>
<keyword evidence="10" id="KW-0143">Chaperone</keyword>
<proteinExistence type="inferred from homology"/>
<evidence type="ECO:0000313" key="15">
    <source>
        <dbReference type="Proteomes" id="UP001293718"/>
    </source>
</evidence>
<evidence type="ECO:0000256" key="10">
    <source>
        <dbReference type="ARBA" id="ARBA00023186"/>
    </source>
</evidence>
<evidence type="ECO:0000256" key="12">
    <source>
        <dbReference type="ARBA" id="ARBA00023288"/>
    </source>
</evidence>
<dbReference type="Pfam" id="PF03550">
    <property type="entry name" value="LolB"/>
    <property type="match status" value="1"/>
</dbReference>
<organism evidence="14 15">
    <name type="scientific">Azohydromonas lata</name>
    <dbReference type="NCBI Taxonomy" id="45677"/>
    <lineage>
        <taxon>Bacteria</taxon>
        <taxon>Pseudomonadati</taxon>
        <taxon>Pseudomonadota</taxon>
        <taxon>Betaproteobacteria</taxon>
        <taxon>Burkholderiales</taxon>
        <taxon>Sphaerotilaceae</taxon>
        <taxon>Azohydromonas</taxon>
    </lineage>
</organism>
<protein>
    <recommendedName>
        <fullName evidence="4">Outer-membrane lipoprotein LolB</fullName>
    </recommendedName>
</protein>
<evidence type="ECO:0000256" key="7">
    <source>
        <dbReference type="ARBA" id="ARBA00022927"/>
    </source>
</evidence>
<dbReference type="PROSITE" id="PS51257">
    <property type="entry name" value="PROKAR_LIPOPROTEIN"/>
    <property type="match status" value="1"/>
</dbReference>
<dbReference type="InterPro" id="IPR029046">
    <property type="entry name" value="LolA/LolB/LppX"/>
</dbReference>
<dbReference type="SUPFAM" id="SSF89392">
    <property type="entry name" value="Prokaryotic lipoproteins and lipoprotein localization factors"/>
    <property type="match status" value="1"/>
</dbReference>